<evidence type="ECO:0000256" key="4">
    <source>
        <dbReference type="ARBA" id="ARBA00023136"/>
    </source>
</evidence>
<keyword evidence="4 6" id="KW-0472">Membrane</keyword>
<gene>
    <name evidence="7" type="ORF">K435DRAFT_817367</name>
</gene>
<keyword evidence="2 6" id="KW-0812">Transmembrane</keyword>
<organism evidence="7 8">
    <name type="scientific">Dendrothele bispora (strain CBS 962.96)</name>
    <dbReference type="NCBI Taxonomy" id="1314807"/>
    <lineage>
        <taxon>Eukaryota</taxon>
        <taxon>Fungi</taxon>
        <taxon>Dikarya</taxon>
        <taxon>Basidiomycota</taxon>
        <taxon>Agaricomycotina</taxon>
        <taxon>Agaricomycetes</taxon>
        <taxon>Agaricomycetidae</taxon>
        <taxon>Agaricales</taxon>
        <taxon>Agaricales incertae sedis</taxon>
        <taxon>Dendrothele</taxon>
    </lineage>
</organism>
<proteinExistence type="predicted"/>
<evidence type="ECO:0000256" key="2">
    <source>
        <dbReference type="ARBA" id="ARBA00022692"/>
    </source>
</evidence>
<feature type="transmembrane region" description="Helical" evidence="6">
    <location>
        <begin position="51"/>
        <end position="74"/>
    </location>
</feature>
<name>A0A4S8MK89_DENBC</name>
<protein>
    <recommendedName>
        <fullName evidence="9">Tetraspanin Tsp2</fullName>
    </recommendedName>
</protein>
<keyword evidence="8" id="KW-1185">Reference proteome</keyword>
<feature type="transmembrane region" description="Helical" evidence="6">
    <location>
        <begin position="176"/>
        <end position="197"/>
    </location>
</feature>
<dbReference type="Pfam" id="PF00335">
    <property type="entry name" value="Tetraspanin"/>
    <property type="match status" value="1"/>
</dbReference>
<reference evidence="7 8" key="1">
    <citation type="journal article" date="2019" name="Nat. Ecol. Evol.">
        <title>Megaphylogeny resolves global patterns of mushroom evolution.</title>
        <authorList>
            <person name="Varga T."/>
            <person name="Krizsan K."/>
            <person name="Foldi C."/>
            <person name="Dima B."/>
            <person name="Sanchez-Garcia M."/>
            <person name="Sanchez-Ramirez S."/>
            <person name="Szollosi G.J."/>
            <person name="Szarkandi J.G."/>
            <person name="Papp V."/>
            <person name="Albert L."/>
            <person name="Andreopoulos W."/>
            <person name="Angelini C."/>
            <person name="Antonin V."/>
            <person name="Barry K.W."/>
            <person name="Bougher N.L."/>
            <person name="Buchanan P."/>
            <person name="Buyck B."/>
            <person name="Bense V."/>
            <person name="Catcheside P."/>
            <person name="Chovatia M."/>
            <person name="Cooper J."/>
            <person name="Damon W."/>
            <person name="Desjardin D."/>
            <person name="Finy P."/>
            <person name="Geml J."/>
            <person name="Haridas S."/>
            <person name="Hughes K."/>
            <person name="Justo A."/>
            <person name="Karasinski D."/>
            <person name="Kautmanova I."/>
            <person name="Kiss B."/>
            <person name="Kocsube S."/>
            <person name="Kotiranta H."/>
            <person name="LaButti K.M."/>
            <person name="Lechner B.E."/>
            <person name="Liimatainen K."/>
            <person name="Lipzen A."/>
            <person name="Lukacs Z."/>
            <person name="Mihaltcheva S."/>
            <person name="Morgado L.N."/>
            <person name="Niskanen T."/>
            <person name="Noordeloos M.E."/>
            <person name="Ohm R.A."/>
            <person name="Ortiz-Santana B."/>
            <person name="Ovrebo C."/>
            <person name="Racz N."/>
            <person name="Riley R."/>
            <person name="Savchenko A."/>
            <person name="Shiryaev A."/>
            <person name="Soop K."/>
            <person name="Spirin V."/>
            <person name="Szebenyi C."/>
            <person name="Tomsovsky M."/>
            <person name="Tulloss R.E."/>
            <person name="Uehling J."/>
            <person name="Grigoriev I.V."/>
            <person name="Vagvolgyi C."/>
            <person name="Papp T."/>
            <person name="Martin F.M."/>
            <person name="Miettinen O."/>
            <person name="Hibbett D.S."/>
            <person name="Nagy L.G."/>
        </authorList>
    </citation>
    <scope>NUCLEOTIDE SEQUENCE [LARGE SCALE GENOMIC DNA]</scope>
    <source>
        <strain evidence="7 8">CBS 962.96</strain>
    </source>
</reference>
<evidence type="ECO:0000256" key="3">
    <source>
        <dbReference type="ARBA" id="ARBA00022989"/>
    </source>
</evidence>
<evidence type="ECO:0000313" key="8">
    <source>
        <dbReference type="Proteomes" id="UP000297245"/>
    </source>
</evidence>
<keyword evidence="3 6" id="KW-1133">Transmembrane helix</keyword>
<dbReference type="AlphaFoldDB" id="A0A4S8MK89"/>
<comment type="subcellular location">
    <subcellularLocation>
        <location evidence="1">Membrane</location>
        <topology evidence="1">Multi-pass membrane protein</topology>
    </subcellularLocation>
</comment>
<dbReference type="Proteomes" id="UP000297245">
    <property type="component" value="Unassembled WGS sequence"/>
</dbReference>
<dbReference type="GO" id="GO:0016020">
    <property type="term" value="C:membrane"/>
    <property type="evidence" value="ECO:0007669"/>
    <property type="project" value="UniProtKB-SubCell"/>
</dbReference>
<evidence type="ECO:0000256" key="5">
    <source>
        <dbReference type="SAM" id="MobiDB-lite"/>
    </source>
</evidence>
<dbReference type="EMBL" id="ML179069">
    <property type="protein sequence ID" value="THV03198.1"/>
    <property type="molecule type" value="Genomic_DNA"/>
</dbReference>
<feature type="region of interest" description="Disordered" evidence="5">
    <location>
        <begin position="241"/>
        <end position="262"/>
    </location>
</feature>
<accession>A0A4S8MK89</accession>
<feature type="transmembrane region" description="Helical" evidence="6">
    <location>
        <begin position="81"/>
        <end position="103"/>
    </location>
</feature>
<evidence type="ECO:0008006" key="9">
    <source>
        <dbReference type="Google" id="ProtNLM"/>
    </source>
</evidence>
<evidence type="ECO:0000313" key="7">
    <source>
        <dbReference type="EMBL" id="THV03198.1"/>
    </source>
</evidence>
<dbReference type="InterPro" id="IPR018499">
    <property type="entry name" value="Tetraspanin/Peripherin"/>
</dbReference>
<dbReference type="OrthoDB" id="2156690at2759"/>
<evidence type="ECO:0000256" key="6">
    <source>
        <dbReference type="SAM" id="Phobius"/>
    </source>
</evidence>
<sequence>MVGRWTGFKWCLMLSVVTVLCYGTGAMICAILTWYRVWDHADVMYVADWDIVFLATMAASILLLTALLGVTGTLLNSRPILATYSLLLWPALISMLAVGYTSYKRYAFRLDLKLNLYWSQYYTPLGRLMIQNSLRCCGYYNPLHEAILSNKCYPRTPLPGCKGRLYTFEKQSLGTIWSTTFSIVPLHLLNIVVSLLCSNHVTRQFGKGITPRQYRLTYVDLREDAGKIEKELRKAGVERLRRPQWSRSSSSTTLREDREDRKPLLSGQVEEWNNVAHS</sequence>
<evidence type="ECO:0000256" key="1">
    <source>
        <dbReference type="ARBA" id="ARBA00004141"/>
    </source>
</evidence>
<feature type="transmembrane region" description="Helical" evidence="6">
    <location>
        <begin position="12"/>
        <end position="35"/>
    </location>
</feature>